<dbReference type="InterPro" id="IPR038718">
    <property type="entry name" value="SNF2-like_sf"/>
</dbReference>
<dbReference type="AlphaFoldDB" id="A0ABD1DVM7"/>
<dbReference type="PANTHER" id="PTHR45623:SF14">
    <property type="entry name" value="CHROMODOMAIN-HELICASE-DNA-BINDING PROTEIN 1"/>
    <property type="match status" value="1"/>
</dbReference>
<evidence type="ECO:0000313" key="3">
    <source>
        <dbReference type="Proteomes" id="UP001562425"/>
    </source>
</evidence>
<feature type="non-terminal residue" evidence="2">
    <location>
        <position position="289"/>
    </location>
</feature>
<evidence type="ECO:0000313" key="2">
    <source>
        <dbReference type="EMBL" id="KAL1403796.1"/>
    </source>
</evidence>
<dbReference type="Gene3D" id="3.40.50.300">
    <property type="entry name" value="P-loop containing nucleotide triphosphate hydrolases"/>
    <property type="match status" value="2"/>
</dbReference>
<dbReference type="PANTHER" id="PTHR45623">
    <property type="entry name" value="CHROMODOMAIN-HELICASE-DNA-BINDING PROTEIN 3-RELATED-RELATED"/>
    <property type="match status" value="1"/>
</dbReference>
<dbReference type="Gene3D" id="3.40.50.10810">
    <property type="entry name" value="Tandem AAA-ATPase domain"/>
    <property type="match status" value="1"/>
</dbReference>
<dbReference type="Proteomes" id="UP001562425">
    <property type="component" value="Unassembled WGS sequence"/>
</dbReference>
<gene>
    <name evidence="2" type="ORF">pipiens_020486</name>
</gene>
<accession>A0ABD1DVM7</accession>
<evidence type="ECO:0000256" key="1">
    <source>
        <dbReference type="ARBA" id="ARBA00023242"/>
    </source>
</evidence>
<name>A0ABD1DVM7_CULPP</name>
<proteinExistence type="predicted"/>
<dbReference type="InterPro" id="IPR027417">
    <property type="entry name" value="P-loop_NTPase"/>
</dbReference>
<organism evidence="2 3">
    <name type="scientific">Culex pipiens pipiens</name>
    <name type="common">Northern house mosquito</name>
    <dbReference type="NCBI Taxonomy" id="38569"/>
    <lineage>
        <taxon>Eukaryota</taxon>
        <taxon>Metazoa</taxon>
        <taxon>Ecdysozoa</taxon>
        <taxon>Arthropoda</taxon>
        <taxon>Hexapoda</taxon>
        <taxon>Insecta</taxon>
        <taxon>Pterygota</taxon>
        <taxon>Neoptera</taxon>
        <taxon>Endopterygota</taxon>
        <taxon>Diptera</taxon>
        <taxon>Nematocera</taxon>
        <taxon>Culicoidea</taxon>
        <taxon>Culicidae</taxon>
        <taxon>Culicinae</taxon>
        <taxon>Culicini</taxon>
        <taxon>Culex</taxon>
        <taxon>Culex</taxon>
    </lineage>
</organism>
<sequence>MVELKADTEKLEEHPDILRRIKKDIEKSLPAKVEQILRVEMTSSPRRAAQGQHIPQHCDRAENHALLTRPTEFETQTYQDEVVVQLLKGSGKLVLLDKLLCRLKETDHRLLIFSQMRLDALKKNQDDIHRLVTAKSVEEEFVERAKKKMVLDHLVIQRMNTTGRTLLDKNGDIKFGAEELFKEDEDGDDELVCDIDEIWKRAETRNEASEILLIAFFVANRQIVSGSRERTTQVQGHQRALLLAEPLLAVRGLQTVDQDLESVLQAQGRRAEVVADPTQCLSLAWSTDG</sequence>
<dbReference type="EMBL" id="JBEHCU010001134">
    <property type="protein sequence ID" value="KAL1403796.1"/>
    <property type="molecule type" value="Genomic_DNA"/>
</dbReference>
<reference evidence="2 3" key="1">
    <citation type="submission" date="2024-05" db="EMBL/GenBank/DDBJ databases">
        <title>Culex pipiens pipiens assembly and annotation.</title>
        <authorList>
            <person name="Alout H."/>
            <person name="Durand T."/>
        </authorList>
    </citation>
    <scope>NUCLEOTIDE SEQUENCE [LARGE SCALE GENOMIC DNA]</scope>
    <source>
        <strain evidence="2">HA-2024</strain>
        <tissue evidence="2">Whole body</tissue>
    </source>
</reference>
<comment type="caution">
    <text evidence="2">The sequence shown here is derived from an EMBL/GenBank/DDBJ whole genome shotgun (WGS) entry which is preliminary data.</text>
</comment>
<keyword evidence="1" id="KW-0539">Nucleus</keyword>
<keyword evidence="3" id="KW-1185">Reference proteome</keyword>
<protein>
    <submittedName>
        <fullName evidence="2">Uncharacterized protein</fullName>
    </submittedName>
</protein>